<dbReference type="Proteomes" id="UP001312865">
    <property type="component" value="Unassembled WGS sequence"/>
</dbReference>
<feature type="transmembrane region" description="Helical" evidence="1">
    <location>
        <begin position="30"/>
        <end position="48"/>
    </location>
</feature>
<evidence type="ECO:0000313" key="2">
    <source>
        <dbReference type="EMBL" id="MEI5906652.1"/>
    </source>
</evidence>
<comment type="caution">
    <text evidence="2">The sequence shown here is derived from an EMBL/GenBank/DDBJ whole genome shotgun (WGS) entry which is preliminary data.</text>
</comment>
<keyword evidence="1" id="KW-0812">Transmembrane</keyword>
<gene>
    <name evidence="2" type="ORF">WAK64_06225</name>
</gene>
<feature type="transmembrane region" description="Helical" evidence="1">
    <location>
        <begin position="60"/>
        <end position="77"/>
    </location>
</feature>
<reference evidence="2 3" key="1">
    <citation type="journal article" date="2018" name="J. Microbiol.">
        <title>Bacillus spongiae sp. nov., isolated from sponge of Jeju Island.</title>
        <authorList>
            <person name="Lee G.E."/>
            <person name="Im W.T."/>
            <person name="Park J.S."/>
        </authorList>
    </citation>
    <scope>NUCLEOTIDE SEQUENCE [LARGE SCALE GENOMIC DNA]</scope>
    <source>
        <strain evidence="2 3">135PIL107-10</strain>
    </source>
</reference>
<sequence>MENNEFTRVILLGWLFAYFIREAMGITGSLIPLALLGCSLFFLFNFIAIKLNVTERTKMYLINSVLLLFNIISFSTIEDIWFKVGILLGSLPVIIISIVIYFQEKDERNL</sequence>
<protein>
    <submittedName>
        <fullName evidence="2">Uncharacterized protein</fullName>
    </submittedName>
</protein>
<proteinExistence type="predicted"/>
<evidence type="ECO:0000313" key="3">
    <source>
        <dbReference type="Proteomes" id="UP001312865"/>
    </source>
</evidence>
<keyword evidence="3" id="KW-1185">Reference proteome</keyword>
<accession>A0ABU8HBN4</accession>
<name>A0ABU8HBN4_9BACI</name>
<feature type="transmembrane region" description="Helical" evidence="1">
    <location>
        <begin position="83"/>
        <end position="102"/>
    </location>
</feature>
<dbReference type="RefSeq" id="WP_336586087.1">
    <property type="nucleotide sequence ID" value="NZ_JBBAXC010000004.1"/>
</dbReference>
<keyword evidence="1" id="KW-0472">Membrane</keyword>
<keyword evidence="1" id="KW-1133">Transmembrane helix</keyword>
<evidence type="ECO:0000256" key="1">
    <source>
        <dbReference type="SAM" id="Phobius"/>
    </source>
</evidence>
<organism evidence="2 3">
    <name type="scientific">Bacillus spongiae</name>
    <dbReference type="NCBI Taxonomy" id="2683610"/>
    <lineage>
        <taxon>Bacteria</taxon>
        <taxon>Bacillati</taxon>
        <taxon>Bacillota</taxon>
        <taxon>Bacilli</taxon>
        <taxon>Bacillales</taxon>
        <taxon>Bacillaceae</taxon>
        <taxon>Bacillus</taxon>
    </lineage>
</organism>
<dbReference type="EMBL" id="JBBAXC010000004">
    <property type="protein sequence ID" value="MEI5906652.1"/>
    <property type="molecule type" value="Genomic_DNA"/>
</dbReference>